<organism evidence="1 2">
    <name type="scientific">Thermincola ferriacetica</name>
    <dbReference type="NCBI Taxonomy" id="281456"/>
    <lineage>
        <taxon>Bacteria</taxon>
        <taxon>Bacillati</taxon>
        <taxon>Bacillota</taxon>
        <taxon>Clostridia</taxon>
        <taxon>Eubacteriales</taxon>
        <taxon>Thermincolaceae</taxon>
        <taxon>Thermincola</taxon>
    </lineage>
</organism>
<dbReference type="EMBL" id="LGTE01000001">
    <property type="protein sequence ID" value="KNZ71198.1"/>
    <property type="molecule type" value="Genomic_DNA"/>
</dbReference>
<keyword evidence="2" id="KW-1185">Reference proteome</keyword>
<dbReference type="RefSeq" id="WP_052216547.1">
    <property type="nucleotide sequence ID" value="NZ_LGTE01000001.1"/>
</dbReference>
<dbReference type="AlphaFoldDB" id="A0A0L6W737"/>
<proteinExistence type="predicted"/>
<gene>
    <name evidence="1" type="ORF">Tfer_0277</name>
</gene>
<reference evidence="2" key="1">
    <citation type="submission" date="2015-07" db="EMBL/GenBank/DDBJ databases">
        <title>Complete Genome of Thermincola ferriacetica strain Z-0001T.</title>
        <authorList>
            <person name="Lusk B."/>
            <person name="Badalamenti J.P."/>
            <person name="Parameswaran P."/>
            <person name="Bond D.R."/>
            <person name="Torres C.I."/>
        </authorList>
    </citation>
    <scope>NUCLEOTIDE SEQUENCE [LARGE SCALE GENOMIC DNA]</scope>
    <source>
        <strain evidence="2">Z-0001</strain>
    </source>
</reference>
<protein>
    <submittedName>
        <fullName evidence="1">Uncharacterized protein</fullName>
    </submittedName>
</protein>
<evidence type="ECO:0000313" key="2">
    <source>
        <dbReference type="Proteomes" id="UP000037175"/>
    </source>
</evidence>
<sequence length="98" mass="11589">MITRETIKKVLEDYLSGHISTEEVSQWAYEMIADNVETSDELVTEVLYNLVSYHNVGLIFDMYRPSREKLEYLMHWLDGDQDCDWNLYTSIFDPSKLS</sequence>
<evidence type="ECO:0000313" key="1">
    <source>
        <dbReference type="EMBL" id="KNZ71198.1"/>
    </source>
</evidence>
<name>A0A0L6W737_9FIRM</name>
<comment type="caution">
    <text evidence="1">The sequence shown here is derived from an EMBL/GenBank/DDBJ whole genome shotgun (WGS) entry which is preliminary data.</text>
</comment>
<accession>A0A0L6W737</accession>
<dbReference type="Proteomes" id="UP000037175">
    <property type="component" value="Unassembled WGS sequence"/>
</dbReference>